<dbReference type="InterPro" id="IPR041802">
    <property type="entry name" value="MPP_YfcE"/>
</dbReference>
<dbReference type="InterPro" id="IPR024654">
    <property type="entry name" value="Calcineurin-like_PHP_lpxH"/>
</dbReference>
<dbReference type="EC" id="3.1.4.-" evidence="2"/>
<dbReference type="KEGG" id="ifn:GM661_14565"/>
<dbReference type="GO" id="GO:0046872">
    <property type="term" value="F:metal ion binding"/>
    <property type="evidence" value="ECO:0007669"/>
    <property type="project" value="UniProtKB-KW"/>
</dbReference>
<dbReference type="Proteomes" id="UP000665020">
    <property type="component" value="Chromosome"/>
</dbReference>
<feature type="domain" description="Calcineurin-like phosphoesterase" evidence="3">
    <location>
        <begin position="1"/>
        <end position="154"/>
    </location>
</feature>
<comment type="similarity">
    <text evidence="1 2">Belongs to the metallophosphoesterase superfamily. YfcE family.</text>
</comment>
<dbReference type="NCBIfam" id="TIGR00040">
    <property type="entry name" value="yfcE"/>
    <property type="match status" value="1"/>
</dbReference>
<gene>
    <name evidence="4" type="ORF">GM661_14565</name>
</gene>
<organism evidence="4 5">
    <name type="scientific">Iocasia fonsfrigidae</name>
    <dbReference type="NCBI Taxonomy" id="2682810"/>
    <lineage>
        <taxon>Bacteria</taxon>
        <taxon>Bacillati</taxon>
        <taxon>Bacillota</taxon>
        <taxon>Clostridia</taxon>
        <taxon>Halanaerobiales</taxon>
        <taxon>Halanaerobiaceae</taxon>
        <taxon>Iocasia</taxon>
    </lineage>
</organism>
<evidence type="ECO:0000313" key="4">
    <source>
        <dbReference type="EMBL" id="QTL99094.1"/>
    </source>
</evidence>
<dbReference type="RefSeq" id="WP_230867488.1">
    <property type="nucleotide sequence ID" value="NZ_CP046640.1"/>
</dbReference>
<dbReference type="NCBIfam" id="NF006988">
    <property type="entry name" value="PRK09453.1"/>
    <property type="match status" value="1"/>
</dbReference>
<accession>A0A8A7KLY4</accession>
<dbReference type="AlphaFoldDB" id="A0A8A7KLY4"/>
<dbReference type="CDD" id="cd00841">
    <property type="entry name" value="MPP_YfcE"/>
    <property type="match status" value="1"/>
</dbReference>
<sequence>MNFIVLSDSHGSLANWKKAETYFGQADMVLHAGDILYHGARNRLPDGYDTKGLVDLINKADYNLLAVKGNVDALVDDWVLPYPLPELSVVEDNGLRIVIYHGFQHDNEAERFDFARRFGAKILIYGHTHIPVIKEDDGVILLNPGSIALPKQTPGVPTLASIKNGEISILNLDNGKVIESYKYF</sequence>
<dbReference type="InterPro" id="IPR000979">
    <property type="entry name" value="Phosphodiesterase_MJ0936/Vps29"/>
</dbReference>
<dbReference type="InterPro" id="IPR029052">
    <property type="entry name" value="Metallo-depent_PP-like"/>
</dbReference>
<dbReference type="GO" id="GO:0016787">
    <property type="term" value="F:hydrolase activity"/>
    <property type="evidence" value="ECO:0007669"/>
    <property type="project" value="UniProtKB-UniRule"/>
</dbReference>
<keyword evidence="4" id="KW-0378">Hydrolase</keyword>
<name>A0A8A7KLY4_9FIRM</name>
<comment type="cofactor">
    <cofactor evidence="2">
        <name>a divalent metal cation</name>
        <dbReference type="ChEBI" id="CHEBI:60240"/>
    </cofactor>
</comment>
<evidence type="ECO:0000256" key="2">
    <source>
        <dbReference type="RuleBase" id="RU362039"/>
    </source>
</evidence>
<dbReference type="Gene3D" id="3.60.21.10">
    <property type="match status" value="1"/>
</dbReference>
<evidence type="ECO:0000256" key="1">
    <source>
        <dbReference type="ARBA" id="ARBA00008950"/>
    </source>
</evidence>
<protein>
    <recommendedName>
        <fullName evidence="2">Phosphoesterase</fullName>
        <ecNumber evidence="2">3.1.4.-</ecNumber>
    </recommendedName>
</protein>
<keyword evidence="5" id="KW-1185">Reference proteome</keyword>
<dbReference type="Pfam" id="PF12850">
    <property type="entry name" value="Metallophos_2"/>
    <property type="match status" value="1"/>
</dbReference>
<proteinExistence type="inferred from homology"/>
<evidence type="ECO:0000313" key="5">
    <source>
        <dbReference type="Proteomes" id="UP000665020"/>
    </source>
</evidence>
<dbReference type="PANTHER" id="PTHR11124">
    <property type="entry name" value="VACUOLAR SORTING PROTEIN VPS29"/>
    <property type="match status" value="1"/>
</dbReference>
<reference evidence="4" key="1">
    <citation type="submission" date="2019-12" db="EMBL/GenBank/DDBJ databases">
        <authorList>
            <person name="zhang j."/>
            <person name="sun C.M."/>
        </authorList>
    </citation>
    <scope>NUCLEOTIDE SEQUENCE</scope>
    <source>
        <strain evidence="4">NS-1</strain>
    </source>
</reference>
<dbReference type="EMBL" id="CP046640">
    <property type="protein sequence ID" value="QTL99094.1"/>
    <property type="molecule type" value="Genomic_DNA"/>
</dbReference>
<dbReference type="SUPFAM" id="SSF56300">
    <property type="entry name" value="Metallo-dependent phosphatases"/>
    <property type="match status" value="1"/>
</dbReference>
<keyword evidence="2" id="KW-0479">Metal-binding</keyword>
<evidence type="ECO:0000259" key="3">
    <source>
        <dbReference type="Pfam" id="PF12850"/>
    </source>
</evidence>